<gene>
    <name evidence="2" type="ORF">WG901_11345</name>
</gene>
<dbReference type="InterPro" id="IPR018060">
    <property type="entry name" value="HTH_AraC"/>
</dbReference>
<reference evidence="2 3" key="1">
    <citation type="submission" date="2024-03" db="EMBL/GenBank/DDBJ databases">
        <authorList>
            <person name="Jo J.-H."/>
        </authorList>
    </citation>
    <scope>NUCLEOTIDE SEQUENCE [LARGE SCALE GENOMIC DNA]</scope>
    <source>
        <strain evidence="2 3">PS1R-30</strain>
    </source>
</reference>
<name>A0ABU8RVW4_9SPHN</name>
<dbReference type="PROSITE" id="PS01124">
    <property type="entry name" value="HTH_ARAC_FAMILY_2"/>
    <property type="match status" value="1"/>
</dbReference>
<proteinExistence type="predicted"/>
<evidence type="ECO:0000313" key="2">
    <source>
        <dbReference type="EMBL" id="MEJ5977234.1"/>
    </source>
</evidence>
<dbReference type="RefSeq" id="WP_339587175.1">
    <property type="nucleotide sequence ID" value="NZ_JBBHJZ010000002.1"/>
</dbReference>
<accession>A0ABU8RVW4</accession>
<dbReference type="Gene3D" id="1.10.10.60">
    <property type="entry name" value="Homeodomain-like"/>
    <property type="match status" value="1"/>
</dbReference>
<organism evidence="2 3">
    <name type="scientific">Novosphingobium anseongense</name>
    <dbReference type="NCBI Taxonomy" id="3133436"/>
    <lineage>
        <taxon>Bacteria</taxon>
        <taxon>Pseudomonadati</taxon>
        <taxon>Pseudomonadota</taxon>
        <taxon>Alphaproteobacteria</taxon>
        <taxon>Sphingomonadales</taxon>
        <taxon>Sphingomonadaceae</taxon>
        <taxon>Novosphingobium</taxon>
    </lineage>
</organism>
<evidence type="ECO:0000259" key="1">
    <source>
        <dbReference type="PROSITE" id="PS01124"/>
    </source>
</evidence>
<dbReference type="SMART" id="SM00342">
    <property type="entry name" value="HTH_ARAC"/>
    <property type="match status" value="1"/>
</dbReference>
<sequence>MQESCDVRVRFLSPPEELRRYFTSFYHAEIVPPEGGLTTDLLHPEWANLRFFSFAGDPPVAEGRDGTRVTGTRFSATGPSSQAVRFITGPIKIWGIGLLPLGWAKFVRGDAADLANAVADGNLHPAFTDFRPLTETLFAPDASVESDAERIAELFLARMGDSLPDEDRIVAIHEALVDPEIDSVSALVERTGGTPRTVERICRRAFGFAPKLLLRRQRFMRSLAQFMLDPSMRWSGAMDGHYYDQAQFVRDFRQFMGMTPRAYAALDKPVLSAVMRERARIAGAAAQTLDGPEGGAVAG</sequence>
<feature type="domain" description="HTH araC/xylS-type" evidence="1">
    <location>
        <begin position="167"/>
        <end position="266"/>
    </location>
</feature>
<dbReference type="Pfam" id="PF12833">
    <property type="entry name" value="HTH_18"/>
    <property type="match status" value="1"/>
</dbReference>
<evidence type="ECO:0000313" key="3">
    <source>
        <dbReference type="Proteomes" id="UP001361239"/>
    </source>
</evidence>
<comment type="caution">
    <text evidence="2">The sequence shown here is derived from an EMBL/GenBank/DDBJ whole genome shotgun (WGS) entry which is preliminary data.</text>
</comment>
<dbReference type="Proteomes" id="UP001361239">
    <property type="component" value="Unassembled WGS sequence"/>
</dbReference>
<keyword evidence="3" id="KW-1185">Reference proteome</keyword>
<dbReference type="EMBL" id="JBBHJZ010000002">
    <property type="protein sequence ID" value="MEJ5977234.1"/>
    <property type="molecule type" value="Genomic_DNA"/>
</dbReference>
<protein>
    <submittedName>
        <fullName evidence="2">Helix-turn-helix domain-containing protein</fullName>
    </submittedName>
</protein>